<keyword evidence="5 7" id="KW-1133">Transmembrane helix</keyword>
<feature type="region of interest" description="Disordered" evidence="8">
    <location>
        <begin position="1"/>
        <end position="31"/>
    </location>
</feature>
<dbReference type="InterPro" id="IPR035906">
    <property type="entry name" value="MetI-like_sf"/>
</dbReference>
<dbReference type="GO" id="GO:0055085">
    <property type="term" value="P:transmembrane transport"/>
    <property type="evidence" value="ECO:0007669"/>
    <property type="project" value="InterPro"/>
</dbReference>
<feature type="domain" description="ABC transmembrane type-1" evidence="9">
    <location>
        <begin position="98"/>
        <end position="288"/>
    </location>
</feature>
<feature type="transmembrane region" description="Helical" evidence="7">
    <location>
        <begin position="266"/>
        <end position="288"/>
    </location>
</feature>
<comment type="caution">
    <text evidence="10">The sequence shown here is derived from an EMBL/GenBank/DDBJ whole genome shotgun (WGS) entry which is preliminary data.</text>
</comment>
<dbReference type="Proteomes" id="UP000475214">
    <property type="component" value="Unassembled WGS sequence"/>
</dbReference>
<feature type="transmembrane region" description="Helical" evidence="7">
    <location>
        <begin position="134"/>
        <end position="154"/>
    </location>
</feature>
<evidence type="ECO:0000313" key="10">
    <source>
        <dbReference type="EMBL" id="NEE04177.1"/>
    </source>
</evidence>
<dbReference type="SUPFAM" id="SSF161098">
    <property type="entry name" value="MetI-like"/>
    <property type="match status" value="1"/>
</dbReference>
<dbReference type="InterPro" id="IPR000515">
    <property type="entry name" value="MetI-like"/>
</dbReference>
<dbReference type="RefSeq" id="WP_163744487.1">
    <property type="nucleotide sequence ID" value="NZ_JAAGOA010000030.1"/>
</dbReference>
<comment type="subcellular location">
    <subcellularLocation>
        <location evidence="1 7">Cell membrane</location>
        <topology evidence="1 7">Multi-pass membrane protein</topology>
    </subcellularLocation>
</comment>
<dbReference type="PANTHER" id="PTHR32243">
    <property type="entry name" value="MALTOSE TRANSPORT SYSTEM PERMEASE-RELATED"/>
    <property type="match status" value="1"/>
</dbReference>
<evidence type="ECO:0000256" key="4">
    <source>
        <dbReference type="ARBA" id="ARBA00022692"/>
    </source>
</evidence>
<organism evidence="10 11">
    <name type="scientific">Phytoactinopolyspora halotolerans</name>
    <dbReference type="NCBI Taxonomy" id="1981512"/>
    <lineage>
        <taxon>Bacteria</taxon>
        <taxon>Bacillati</taxon>
        <taxon>Actinomycetota</taxon>
        <taxon>Actinomycetes</taxon>
        <taxon>Jiangellales</taxon>
        <taxon>Jiangellaceae</taxon>
        <taxon>Phytoactinopolyspora</taxon>
    </lineage>
</organism>
<comment type="similarity">
    <text evidence="7">Belongs to the binding-protein-dependent transport system permease family.</text>
</comment>
<evidence type="ECO:0000256" key="1">
    <source>
        <dbReference type="ARBA" id="ARBA00004651"/>
    </source>
</evidence>
<evidence type="ECO:0000256" key="6">
    <source>
        <dbReference type="ARBA" id="ARBA00023136"/>
    </source>
</evidence>
<evidence type="ECO:0000259" key="9">
    <source>
        <dbReference type="PROSITE" id="PS50928"/>
    </source>
</evidence>
<keyword evidence="3" id="KW-1003">Cell membrane</keyword>
<keyword evidence="6 7" id="KW-0472">Membrane</keyword>
<dbReference type="InterPro" id="IPR050901">
    <property type="entry name" value="BP-dep_ABC_trans_perm"/>
</dbReference>
<dbReference type="EMBL" id="JAAGOA010000030">
    <property type="protein sequence ID" value="NEE04177.1"/>
    <property type="molecule type" value="Genomic_DNA"/>
</dbReference>
<name>A0A6L9SGF1_9ACTN</name>
<feature type="transmembrane region" description="Helical" evidence="7">
    <location>
        <begin position="166"/>
        <end position="185"/>
    </location>
</feature>
<accession>A0A6L9SGF1</accession>
<keyword evidence="4 7" id="KW-0812">Transmembrane</keyword>
<dbReference type="GO" id="GO:0005886">
    <property type="term" value="C:plasma membrane"/>
    <property type="evidence" value="ECO:0007669"/>
    <property type="project" value="UniProtKB-SubCell"/>
</dbReference>
<proteinExistence type="inferred from homology"/>
<evidence type="ECO:0000256" key="2">
    <source>
        <dbReference type="ARBA" id="ARBA00022448"/>
    </source>
</evidence>
<keyword evidence="11" id="KW-1185">Reference proteome</keyword>
<feature type="transmembrane region" description="Helical" evidence="7">
    <location>
        <begin position="41"/>
        <end position="61"/>
    </location>
</feature>
<protein>
    <submittedName>
        <fullName evidence="10">Carbohydrate ABC transporter permease</fullName>
    </submittedName>
</protein>
<dbReference type="AlphaFoldDB" id="A0A6L9SGF1"/>
<dbReference type="PANTHER" id="PTHR32243:SF52">
    <property type="entry name" value="ABC TRANSPORTER PERMEASE PROTEIN"/>
    <property type="match status" value="1"/>
</dbReference>
<gene>
    <name evidence="10" type="ORF">G1H10_28805</name>
</gene>
<sequence>MTGTVSAEFVDRRPAPHKTGVPPRPRHRGVTSDVHRGGIRWALVAWTMTLLFFAPVAWMALTSFHREVDAATNPPSLFAELTFEQYGQLFDRGVTPFLINSAMASCVSTLLVVMLAVPAAYALSIKPVKRWTDVMFFLLSTKMLPLIAALLPVYLVVQRLNMLDNVWTLVVFYTAMNMPIAIWMLRSFLAEVPREVLEAAQVDGANLLHVLWHVVRPIAMPGIAATALICIIFSWNEFLFALNLTATRASTAPVFLVGFITNEGLFLARLCAAATLLSLPVLIIGFAAQNQLVRGLSLGAIK</sequence>
<evidence type="ECO:0000256" key="3">
    <source>
        <dbReference type="ARBA" id="ARBA00022475"/>
    </source>
</evidence>
<keyword evidence="2 7" id="KW-0813">Transport</keyword>
<evidence type="ECO:0000256" key="7">
    <source>
        <dbReference type="RuleBase" id="RU363032"/>
    </source>
</evidence>
<dbReference type="CDD" id="cd06261">
    <property type="entry name" value="TM_PBP2"/>
    <property type="match status" value="1"/>
</dbReference>
<dbReference type="PROSITE" id="PS50928">
    <property type="entry name" value="ABC_TM1"/>
    <property type="match status" value="1"/>
</dbReference>
<dbReference type="Pfam" id="PF00528">
    <property type="entry name" value="BPD_transp_1"/>
    <property type="match status" value="1"/>
</dbReference>
<reference evidence="10 11" key="1">
    <citation type="submission" date="2020-02" db="EMBL/GenBank/DDBJ databases">
        <authorList>
            <person name="Li X.-J."/>
            <person name="Han X.-M."/>
        </authorList>
    </citation>
    <scope>NUCLEOTIDE SEQUENCE [LARGE SCALE GENOMIC DNA]</scope>
    <source>
        <strain evidence="10 11">CCTCC AB 2017055</strain>
    </source>
</reference>
<dbReference type="Gene3D" id="1.10.3720.10">
    <property type="entry name" value="MetI-like"/>
    <property type="match status" value="1"/>
</dbReference>
<feature type="transmembrane region" description="Helical" evidence="7">
    <location>
        <begin position="223"/>
        <end position="246"/>
    </location>
</feature>
<evidence type="ECO:0000256" key="8">
    <source>
        <dbReference type="SAM" id="MobiDB-lite"/>
    </source>
</evidence>
<evidence type="ECO:0000313" key="11">
    <source>
        <dbReference type="Proteomes" id="UP000475214"/>
    </source>
</evidence>
<evidence type="ECO:0000256" key="5">
    <source>
        <dbReference type="ARBA" id="ARBA00022989"/>
    </source>
</evidence>
<feature type="transmembrane region" description="Helical" evidence="7">
    <location>
        <begin position="97"/>
        <end position="122"/>
    </location>
</feature>